<dbReference type="Pfam" id="PF00512">
    <property type="entry name" value="HisKA"/>
    <property type="match status" value="1"/>
</dbReference>
<feature type="domain" description="Response regulatory" evidence="16">
    <location>
        <begin position="396"/>
        <end position="512"/>
    </location>
</feature>
<dbReference type="AlphaFoldDB" id="A0A934IUU1"/>
<evidence type="ECO:0000256" key="7">
    <source>
        <dbReference type="ARBA" id="ARBA00022741"/>
    </source>
</evidence>
<dbReference type="SUPFAM" id="SSF55874">
    <property type="entry name" value="ATPase domain of HSP90 chaperone/DNA topoisomerase II/histidine kinase"/>
    <property type="match status" value="1"/>
</dbReference>
<evidence type="ECO:0000313" key="19">
    <source>
        <dbReference type="EMBL" id="MBJ3783163.1"/>
    </source>
</evidence>
<keyword evidence="9" id="KW-0067">ATP-binding</keyword>
<dbReference type="CDD" id="cd16919">
    <property type="entry name" value="HATPase_CckA-like"/>
    <property type="match status" value="1"/>
</dbReference>
<evidence type="ECO:0000256" key="8">
    <source>
        <dbReference type="ARBA" id="ARBA00022777"/>
    </source>
</evidence>
<evidence type="ECO:0000256" key="2">
    <source>
        <dbReference type="ARBA" id="ARBA00001971"/>
    </source>
</evidence>
<dbReference type="Proteomes" id="UP000602124">
    <property type="component" value="Unassembled WGS sequence"/>
</dbReference>
<dbReference type="SMART" id="SM00387">
    <property type="entry name" value="HATPase_c"/>
    <property type="match status" value="1"/>
</dbReference>
<dbReference type="NCBIfam" id="TIGR00229">
    <property type="entry name" value="sensory_box"/>
    <property type="match status" value="1"/>
</dbReference>
<keyword evidence="4 14" id="KW-0597">Phosphoprotein</keyword>
<name>A0A934IUU1_9HYPH</name>
<dbReference type="PANTHER" id="PTHR43065:SF49">
    <property type="entry name" value="HISTIDINE KINASE"/>
    <property type="match status" value="1"/>
</dbReference>
<keyword evidence="20" id="KW-1185">Reference proteome</keyword>
<dbReference type="CDD" id="cd00130">
    <property type="entry name" value="PAS"/>
    <property type="match status" value="1"/>
</dbReference>
<dbReference type="PROSITE" id="PS50109">
    <property type="entry name" value="HIS_KIN"/>
    <property type="match status" value="1"/>
</dbReference>
<keyword evidence="5" id="KW-0349">Heme</keyword>
<evidence type="ECO:0000313" key="20">
    <source>
        <dbReference type="Proteomes" id="UP000602124"/>
    </source>
</evidence>
<evidence type="ECO:0000256" key="3">
    <source>
        <dbReference type="ARBA" id="ARBA00012438"/>
    </source>
</evidence>
<dbReference type="InterPro" id="IPR035965">
    <property type="entry name" value="PAS-like_dom_sf"/>
</dbReference>
<keyword evidence="7" id="KW-0547">Nucleotide-binding</keyword>
<dbReference type="InterPro" id="IPR001789">
    <property type="entry name" value="Sig_transdc_resp-reg_receiver"/>
</dbReference>
<evidence type="ECO:0000256" key="5">
    <source>
        <dbReference type="ARBA" id="ARBA00022617"/>
    </source>
</evidence>
<dbReference type="Gene3D" id="1.10.287.130">
    <property type="match status" value="1"/>
</dbReference>
<evidence type="ECO:0000259" key="15">
    <source>
        <dbReference type="PROSITE" id="PS50109"/>
    </source>
</evidence>
<dbReference type="EMBL" id="JAEKMH010000001">
    <property type="protein sequence ID" value="MBJ3783163.1"/>
    <property type="molecule type" value="Genomic_DNA"/>
</dbReference>
<dbReference type="Gene3D" id="3.40.50.2300">
    <property type="match status" value="1"/>
</dbReference>
<dbReference type="PANTHER" id="PTHR43065">
    <property type="entry name" value="SENSOR HISTIDINE KINASE"/>
    <property type="match status" value="1"/>
</dbReference>
<comment type="caution">
    <text evidence="19">The sequence shown here is derived from an EMBL/GenBank/DDBJ whole genome shotgun (WGS) entry which is preliminary data.</text>
</comment>
<dbReference type="InterPro" id="IPR005467">
    <property type="entry name" value="His_kinase_dom"/>
</dbReference>
<keyword evidence="11" id="KW-0902">Two-component regulatory system</keyword>
<gene>
    <name evidence="19" type="ORF">JEQ47_00405</name>
</gene>
<evidence type="ECO:0000256" key="13">
    <source>
        <dbReference type="ARBA" id="ARBA00070616"/>
    </source>
</evidence>
<evidence type="ECO:0000259" key="16">
    <source>
        <dbReference type="PROSITE" id="PS50110"/>
    </source>
</evidence>
<comment type="function">
    <text evidence="12">Putative oxygen sensor; modulates the activity of FixJ, a transcriptional activator of nitrogen fixation fixK gene. FixL probably acts as a kinase that phosphorylates FixJ.</text>
</comment>
<dbReference type="GO" id="GO:0000155">
    <property type="term" value="F:phosphorelay sensor kinase activity"/>
    <property type="evidence" value="ECO:0007669"/>
    <property type="project" value="InterPro"/>
</dbReference>
<dbReference type="Pfam" id="PF00072">
    <property type="entry name" value="Response_reg"/>
    <property type="match status" value="1"/>
</dbReference>
<dbReference type="RefSeq" id="WP_198874415.1">
    <property type="nucleotide sequence ID" value="NZ_JAEKMH010000001.1"/>
</dbReference>
<dbReference type="CDD" id="cd00082">
    <property type="entry name" value="HisKA"/>
    <property type="match status" value="1"/>
</dbReference>
<evidence type="ECO:0000256" key="6">
    <source>
        <dbReference type="ARBA" id="ARBA00022679"/>
    </source>
</evidence>
<comment type="cofactor">
    <cofactor evidence="2">
        <name>heme</name>
        <dbReference type="ChEBI" id="CHEBI:30413"/>
    </cofactor>
</comment>
<evidence type="ECO:0000256" key="14">
    <source>
        <dbReference type="PROSITE-ProRule" id="PRU00169"/>
    </source>
</evidence>
<dbReference type="SMART" id="SM00448">
    <property type="entry name" value="REC"/>
    <property type="match status" value="1"/>
</dbReference>
<dbReference type="EC" id="2.7.13.3" evidence="3"/>
<keyword evidence="6" id="KW-0808">Transferase</keyword>
<keyword evidence="8" id="KW-0418">Kinase</keyword>
<reference evidence="19" key="1">
    <citation type="submission" date="2020-12" db="EMBL/GenBank/DDBJ databases">
        <title>Devosia sp. MSA67 isolated from Mo River.</title>
        <authorList>
            <person name="Ma F."/>
            <person name="Zi Z."/>
        </authorList>
    </citation>
    <scope>NUCLEOTIDE SEQUENCE</scope>
    <source>
        <strain evidence="19">MSA67</strain>
    </source>
</reference>
<dbReference type="InterPro" id="IPR000014">
    <property type="entry name" value="PAS"/>
</dbReference>
<keyword evidence="10" id="KW-0408">Iron</keyword>
<proteinExistence type="predicted"/>
<organism evidence="19 20">
    <name type="scientific">Devosia sediminis</name>
    <dbReference type="NCBI Taxonomy" id="2798801"/>
    <lineage>
        <taxon>Bacteria</taxon>
        <taxon>Pseudomonadati</taxon>
        <taxon>Pseudomonadota</taxon>
        <taxon>Alphaproteobacteria</taxon>
        <taxon>Hyphomicrobiales</taxon>
        <taxon>Devosiaceae</taxon>
        <taxon>Devosia</taxon>
    </lineage>
</organism>
<dbReference type="InterPro" id="IPR011006">
    <property type="entry name" value="CheY-like_superfamily"/>
</dbReference>
<keyword evidence="5" id="KW-0479">Metal-binding</keyword>
<dbReference type="SUPFAM" id="SSF52172">
    <property type="entry name" value="CheY-like"/>
    <property type="match status" value="1"/>
</dbReference>
<dbReference type="PRINTS" id="PR00344">
    <property type="entry name" value="BCTRLSENSOR"/>
</dbReference>
<dbReference type="Gene3D" id="3.30.565.10">
    <property type="entry name" value="Histidine kinase-like ATPase, C-terminal domain"/>
    <property type="match status" value="1"/>
</dbReference>
<evidence type="ECO:0000259" key="17">
    <source>
        <dbReference type="PROSITE" id="PS50112"/>
    </source>
</evidence>
<feature type="domain" description="Histidine kinase" evidence="15">
    <location>
        <begin position="154"/>
        <end position="376"/>
    </location>
</feature>
<dbReference type="InterPro" id="IPR003594">
    <property type="entry name" value="HATPase_dom"/>
</dbReference>
<dbReference type="Pfam" id="PF02518">
    <property type="entry name" value="HATPase_c"/>
    <property type="match status" value="1"/>
</dbReference>
<dbReference type="PROSITE" id="PS50110">
    <property type="entry name" value="RESPONSE_REGULATORY"/>
    <property type="match status" value="1"/>
</dbReference>
<dbReference type="FunFam" id="3.30.450.20:FF:000060">
    <property type="entry name" value="Sensor protein FixL"/>
    <property type="match status" value="1"/>
</dbReference>
<evidence type="ECO:0000256" key="9">
    <source>
        <dbReference type="ARBA" id="ARBA00022840"/>
    </source>
</evidence>
<feature type="domain" description="PAC" evidence="18">
    <location>
        <begin position="91"/>
        <end position="141"/>
    </location>
</feature>
<dbReference type="InterPro" id="IPR036890">
    <property type="entry name" value="HATPase_C_sf"/>
</dbReference>
<feature type="modified residue" description="4-aspartylphosphate" evidence="14">
    <location>
        <position position="446"/>
    </location>
</feature>
<dbReference type="GO" id="GO:0006355">
    <property type="term" value="P:regulation of DNA-templated transcription"/>
    <property type="evidence" value="ECO:0007669"/>
    <property type="project" value="InterPro"/>
</dbReference>
<evidence type="ECO:0000256" key="1">
    <source>
        <dbReference type="ARBA" id="ARBA00000085"/>
    </source>
</evidence>
<dbReference type="SUPFAM" id="SSF47384">
    <property type="entry name" value="Homodimeric domain of signal transducing histidine kinase"/>
    <property type="match status" value="1"/>
</dbReference>
<dbReference type="SUPFAM" id="SSF55785">
    <property type="entry name" value="PYP-like sensor domain (PAS domain)"/>
    <property type="match status" value="1"/>
</dbReference>
<dbReference type="InterPro" id="IPR000700">
    <property type="entry name" value="PAS-assoc_C"/>
</dbReference>
<evidence type="ECO:0000256" key="12">
    <source>
        <dbReference type="ARBA" id="ARBA00059827"/>
    </source>
</evidence>
<dbReference type="Pfam" id="PF00989">
    <property type="entry name" value="PAS"/>
    <property type="match status" value="1"/>
</dbReference>
<accession>A0A934IUU1</accession>
<comment type="catalytic activity">
    <reaction evidence="1">
        <text>ATP + protein L-histidine = ADP + protein N-phospho-L-histidine.</text>
        <dbReference type="EC" id="2.7.13.3"/>
    </reaction>
</comment>
<feature type="domain" description="PAS" evidence="17">
    <location>
        <begin position="14"/>
        <end position="67"/>
    </location>
</feature>
<dbReference type="PROSITE" id="PS50113">
    <property type="entry name" value="PAC"/>
    <property type="match status" value="1"/>
</dbReference>
<dbReference type="PROSITE" id="PS50112">
    <property type="entry name" value="PAS"/>
    <property type="match status" value="1"/>
</dbReference>
<sequence>MTHYFPEQADLVGQARKLQAILESAVDAIITIDGRGTITTVNPAAARLFDYPQDAFIGQNVHFLMPEPYHSAHDGYIANYRRTGAAKIIGIGREVTGRRRDGSLFPMHLAVSEFEMDGRVHFTGIIHDLSAQKATEQALRQAQKMEAMGQLTGGIAHDFNNLLTVIIGNLEMLEAKLTTSGQRELAIEALEAADLGARLTARLLAFARRSHLEPEVVNLNDFVLGLTDMLHRTMGSTISLSNALTPRLWMTRIDPSQVESAIVNLAVNARDAMPQGGRLIIETGNVSVDAAMSEDLDGLAPGDYVRLSVADTGEGMPADVRERAFEPFFTTKEKGRGTGLGLSMIYGFAKQSGGHATIYSEIGRGTSVNIYLPRHGTASAVEAEPEEAAVPPAGKTVLVVEDDPRVRKLTVTRLETLGYATLVAADAHEALAILGRGAEVDLVFTDLVMPGGISGYELARRVAEQWPGLNVLLTSGYADELVRRDEDAIAHLKVLSKPYRMADLAQAIAEALEG</sequence>
<dbReference type="SMART" id="SM00388">
    <property type="entry name" value="HisKA"/>
    <property type="match status" value="1"/>
</dbReference>
<evidence type="ECO:0000256" key="11">
    <source>
        <dbReference type="ARBA" id="ARBA00023012"/>
    </source>
</evidence>
<dbReference type="SMART" id="SM00091">
    <property type="entry name" value="PAS"/>
    <property type="match status" value="1"/>
</dbReference>
<evidence type="ECO:0000259" key="18">
    <source>
        <dbReference type="PROSITE" id="PS50113"/>
    </source>
</evidence>
<dbReference type="InterPro" id="IPR013767">
    <property type="entry name" value="PAS_fold"/>
</dbReference>
<dbReference type="Gene3D" id="3.30.450.20">
    <property type="entry name" value="PAS domain"/>
    <property type="match status" value="1"/>
</dbReference>
<evidence type="ECO:0000256" key="10">
    <source>
        <dbReference type="ARBA" id="ARBA00023004"/>
    </source>
</evidence>
<dbReference type="GO" id="GO:0005524">
    <property type="term" value="F:ATP binding"/>
    <property type="evidence" value="ECO:0007669"/>
    <property type="project" value="UniProtKB-KW"/>
</dbReference>
<evidence type="ECO:0000256" key="4">
    <source>
        <dbReference type="ARBA" id="ARBA00022553"/>
    </source>
</evidence>
<dbReference type="InterPro" id="IPR004358">
    <property type="entry name" value="Sig_transdc_His_kin-like_C"/>
</dbReference>
<protein>
    <recommendedName>
        <fullName evidence="13">Sensor protein FixL</fullName>
        <ecNumber evidence="3">2.7.13.3</ecNumber>
    </recommendedName>
</protein>
<dbReference type="InterPro" id="IPR036097">
    <property type="entry name" value="HisK_dim/P_sf"/>
</dbReference>
<dbReference type="InterPro" id="IPR003661">
    <property type="entry name" value="HisK_dim/P_dom"/>
</dbReference>